<dbReference type="PRINTS" id="PR00260">
    <property type="entry name" value="CHEMTRNSDUCR"/>
</dbReference>
<dbReference type="GO" id="GO:0016020">
    <property type="term" value="C:membrane"/>
    <property type="evidence" value="ECO:0007669"/>
    <property type="project" value="UniProtKB-SubCell"/>
</dbReference>
<proteinExistence type="inferred from homology"/>
<keyword evidence="6" id="KW-0472">Membrane</keyword>
<dbReference type="AlphaFoldDB" id="A0A2C8F9I4"/>
<dbReference type="PANTHER" id="PTHR32089">
    <property type="entry name" value="METHYL-ACCEPTING CHEMOTAXIS PROTEIN MCPB"/>
    <property type="match status" value="1"/>
</dbReference>
<evidence type="ECO:0000256" key="3">
    <source>
        <dbReference type="ARBA" id="ARBA00029447"/>
    </source>
</evidence>
<dbReference type="InterPro" id="IPR021796">
    <property type="entry name" value="Tll0287-like_dom"/>
</dbReference>
<feature type="coiled-coil region" evidence="5">
    <location>
        <begin position="273"/>
        <end position="324"/>
    </location>
</feature>
<feature type="transmembrane region" description="Helical" evidence="6">
    <location>
        <begin position="206"/>
        <end position="231"/>
    </location>
</feature>
<comment type="similarity">
    <text evidence="3">Belongs to the methyl-accepting chemotaxis (MCP) protein family.</text>
</comment>
<comment type="subcellular location">
    <subcellularLocation>
        <location evidence="1">Membrane</location>
    </subcellularLocation>
</comment>
<dbReference type="PROSITE" id="PS50111">
    <property type="entry name" value="CHEMOTAXIS_TRANSDUC_2"/>
    <property type="match status" value="1"/>
</dbReference>
<evidence type="ECO:0000256" key="6">
    <source>
        <dbReference type="SAM" id="Phobius"/>
    </source>
</evidence>
<dbReference type="Proteomes" id="UP000219215">
    <property type="component" value="Chromosome DPRO"/>
</dbReference>
<keyword evidence="10" id="KW-1185">Reference proteome</keyword>
<feature type="domain" description="Methyl-accepting transducer" evidence="7">
    <location>
        <begin position="328"/>
        <end position="564"/>
    </location>
</feature>
<gene>
    <name evidence="9" type="ORF">DPRO_2304</name>
</gene>
<keyword evidence="6" id="KW-1133">Transmembrane helix</keyword>
<dbReference type="InterPro" id="IPR004090">
    <property type="entry name" value="Chemotax_Me-accpt_rcpt"/>
</dbReference>
<dbReference type="EMBL" id="LT907975">
    <property type="protein sequence ID" value="SOB59210.1"/>
    <property type="molecule type" value="Genomic_DNA"/>
</dbReference>
<organism evidence="9 10">
    <name type="scientific">Pseudodesulfovibrio profundus</name>
    <dbReference type="NCBI Taxonomy" id="57320"/>
    <lineage>
        <taxon>Bacteria</taxon>
        <taxon>Pseudomonadati</taxon>
        <taxon>Thermodesulfobacteriota</taxon>
        <taxon>Desulfovibrionia</taxon>
        <taxon>Desulfovibrionales</taxon>
        <taxon>Desulfovibrionaceae</taxon>
    </lineage>
</organism>
<accession>A0A2C8F9I4</accession>
<dbReference type="Pfam" id="PF00015">
    <property type="entry name" value="MCPsignal"/>
    <property type="match status" value="1"/>
</dbReference>
<dbReference type="GO" id="GO:0007165">
    <property type="term" value="P:signal transduction"/>
    <property type="evidence" value="ECO:0007669"/>
    <property type="project" value="UniProtKB-KW"/>
</dbReference>
<dbReference type="InterPro" id="IPR004089">
    <property type="entry name" value="MCPsignal_dom"/>
</dbReference>
<dbReference type="PANTHER" id="PTHR32089:SF112">
    <property type="entry name" value="LYSOZYME-LIKE PROTEIN-RELATED"/>
    <property type="match status" value="1"/>
</dbReference>
<sequence length="600" mass="64674">MLDNMSLKWKVLFLAIAGPIVVAVVLAVQQVMQIERSSHEDILNQSRAVILMAEAARDEMSKKLSMGVIRPFDEIESQEALLEAVPIITAINMAKRNAEKMDYDFRVPKVSPRNPDNTPTPQELKILEELKAKNLEELVVVEDDKIRYFKPIRLTEECLYCHGNPKGSKDPSGGIKEGWKVGSIHGAFEIIASLDRADAKIMDAKIYTALSTLGILAVIGVGAWFLVNMVIVSPLMRIRDFAGSVAGGNLDVEPEGKFSAELAVMKESIETMVANLRTKMLEAAQKQEEAEESKIRAEAATGEAKEQERIANDLLEKVQRVARDALVIAEQVTSAADQLSAQSEQVMRGADVQRERTAQTATAMEEMNATVLEVARNSASSASSAQKAKDQAQEGAAIVEDVIASISKVHELTVTLKQSMDQLGSQTTDIGQIMNVIEDIADQTNLLALNAAIEAARAGEAGRGFAVVADEVRKLAEKTMDATKEVGNAIKTIQKGASANIQSVDTAATAVETATSLANKSGESLGLIVTYSDEASGQVQSIATAAEQQSAASEEINQAVDDINLIASETADGMSQSAQAITELVHLSNELRRLIDEMNE</sequence>
<evidence type="ECO:0000259" key="7">
    <source>
        <dbReference type="PROSITE" id="PS50111"/>
    </source>
</evidence>
<evidence type="ECO:0000256" key="2">
    <source>
        <dbReference type="ARBA" id="ARBA00023224"/>
    </source>
</evidence>
<dbReference type="PROSITE" id="PS50885">
    <property type="entry name" value="HAMP"/>
    <property type="match status" value="1"/>
</dbReference>
<reference evidence="10" key="1">
    <citation type="submission" date="2017-09" db="EMBL/GenBank/DDBJ databases">
        <authorList>
            <person name="Regsiter A."/>
            <person name="William W."/>
        </authorList>
    </citation>
    <scope>NUCLEOTIDE SEQUENCE [LARGE SCALE GENOMIC DNA]</scope>
    <source>
        <strain evidence="10">500-1</strain>
    </source>
</reference>
<keyword evidence="6" id="KW-0812">Transmembrane</keyword>
<dbReference type="GO" id="GO:0004888">
    <property type="term" value="F:transmembrane signaling receptor activity"/>
    <property type="evidence" value="ECO:0007669"/>
    <property type="project" value="InterPro"/>
</dbReference>
<dbReference type="GO" id="GO:0006935">
    <property type="term" value="P:chemotaxis"/>
    <property type="evidence" value="ECO:0007669"/>
    <property type="project" value="InterPro"/>
</dbReference>
<keyword evidence="5" id="KW-0175">Coiled coil</keyword>
<evidence type="ECO:0000256" key="5">
    <source>
        <dbReference type="SAM" id="Coils"/>
    </source>
</evidence>
<evidence type="ECO:0000259" key="8">
    <source>
        <dbReference type="PROSITE" id="PS50885"/>
    </source>
</evidence>
<dbReference type="Gene3D" id="1.10.287.950">
    <property type="entry name" value="Methyl-accepting chemotaxis protein"/>
    <property type="match status" value="1"/>
</dbReference>
<keyword evidence="2 4" id="KW-0807">Transducer</keyword>
<dbReference type="RefSeq" id="WP_097012114.1">
    <property type="nucleotide sequence ID" value="NZ_LT907975.1"/>
</dbReference>
<evidence type="ECO:0000313" key="10">
    <source>
        <dbReference type="Proteomes" id="UP000219215"/>
    </source>
</evidence>
<dbReference type="Pfam" id="PF11845">
    <property type="entry name" value="Tll0287-like"/>
    <property type="match status" value="1"/>
</dbReference>
<dbReference type="SMART" id="SM00304">
    <property type="entry name" value="HAMP"/>
    <property type="match status" value="1"/>
</dbReference>
<dbReference type="InterPro" id="IPR003660">
    <property type="entry name" value="HAMP_dom"/>
</dbReference>
<evidence type="ECO:0000256" key="4">
    <source>
        <dbReference type="PROSITE-ProRule" id="PRU00284"/>
    </source>
</evidence>
<evidence type="ECO:0000256" key="1">
    <source>
        <dbReference type="ARBA" id="ARBA00004370"/>
    </source>
</evidence>
<evidence type="ECO:0000313" key="9">
    <source>
        <dbReference type="EMBL" id="SOB59210.1"/>
    </source>
</evidence>
<protein>
    <submittedName>
        <fullName evidence="9">Methyl-accepting chemotaxis sensory transducer</fullName>
    </submittedName>
</protein>
<name>A0A2C8F9I4_9BACT</name>
<feature type="domain" description="HAMP" evidence="8">
    <location>
        <begin position="229"/>
        <end position="281"/>
    </location>
</feature>
<dbReference type="SMART" id="SM00283">
    <property type="entry name" value="MA"/>
    <property type="match status" value="1"/>
</dbReference>
<dbReference type="CDD" id="cd11386">
    <property type="entry name" value="MCP_signal"/>
    <property type="match status" value="1"/>
</dbReference>
<dbReference type="FunFam" id="1.10.287.950:FF:000001">
    <property type="entry name" value="Methyl-accepting chemotaxis sensory transducer"/>
    <property type="match status" value="1"/>
</dbReference>
<dbReference type="OrthoDB" id="9789976at2"/>
<dbReference type="SUPFAM" id="SSF58104">
    <property type="entry name" value="Methyl-accepting chemotaxis protein (MCP) signaling domain"/>
    <property type="match status" value="1"/>
</dbReference>
<dbReference type="KEGG" id="pprf:DPRO_2304"/>
<dbReference type="Gene3D" id="6.10.340.10">
    <property type="match status" value="1"/>
</dbReference>